<reference evidence="1 2" key="2">
    <citation type="submission" date="2018-11" db="EMBL/GenBank/DDBJ databases">
        <authorList>
            <consortium name="Pathogen Informatics"/>
        </authorList>
    </citation>
    <scope>NUCLEOTIDE SEQUENCE [LARGE SCALE GENOMIC DNA]</scope>
    <source>
        <strain evidence="1 2">NST_G2</strain>
    </source>
</reference>
<evidence type="ECO:0000313" key="2">
    <source>
        <dbReference type="Proteomes" id="UP000275846"/>
    </source>
</evidence>
<sequence length="165" mass="18393">MGDNSLGKLIKELQKLTASKHSTPSPAKLTCSTDFARWEARCKDFLQGFDANAQSGAILAHLDDEVYVLARSADISVTSTPSVVLDGLREILGSSEHPWILQSDFEQRYQQPGESINDFQQAVRLLGWRAFSTLDAKALNTRVLERLVTGVHDSQIRRALLRDRP</sequence>
<proteinExistence type="predicted"/>
<dbReference type="WBParaSite" id="SSLN_0001626501-mRNA-1">
    <property type="protein sequence ID" value="SSLN_0001626501-mRNA-1"/>
    <property type="gene ID" value="SSLN_0001626501"/>
</dbReference>
<dbReference type="Proteomes" id="UP000275846">
    <property type="component" value="Unassembled WGS sequence"/>
</dbReference>
<reference evidence="3" key="1">
    <citation type="submission" date="2016-06" db="UniProtKB">
        <authorList>
            <consortium name="WormBaseParasite"/>
        </authorList>
    </citation>
    <scope>IDENTIFICATION</scope>
</reference>
<gene>
    <name evidence="1" type="ORF">SSLN_LOCUS15668</name>
</gene>
<dbReference type="AlphaFoldDB" id="A0A183TGS0"/>
<name>A0A183TGS0_SCHSO</name>
<accession>A0A183TGS0</accession>
<evidence type="ECO:0000313" key="3">
    <source>
        <dbReference type="WBParaSite" id="SSLN_0001626501-mRNA-1"/>
    </source>
</evidence>
<keyword evidence="2" id="KW-1185">Reference proteome</keyword>
<organism evidence="3">
    <name type="scientific">Schistocephalus solidus</name>
    <name type="common">Tapeworm</name>
    <dbReference type="NCBI Taxonomy" id="70667"/>
    <lineage>
        <taxon>Eukaryota</taxon>
        <taxon>Metazoa</taxon>
        <taxon>Spiralia</taxon>
        <taxon>Lophotrochozoa</taxon>
        <taxon>Platyhelminthes</taxon>
        <taxon>Cestoda</taxon>
        <taxon>Eucestoda</taxon>
        <taxon>Diphyllobothriidea</taxon>
        <taxon>Diphyllobothriidae</taxon>
        <taxon>Schistocephalus</taxon>
    </lineage>
</organism>
<dbReference type="OrthoDB" id="6263525at2759"/>
<dbReference type="EMBL" id="UYSU01040176">
    <property type="protein sequence ID" value="VDM02054.1"/>
    <property type="molecule type" value="Genomic_DNA"/>
</dbReference>
<evidence type="ECO:0000313" key="1">
    <source>
        <dbReference type="EMBL" id="VDM02054.1"/>
    </source>
</evidence>
<protein>
    <submittedName>
        <fullName evidence="1 3">Uncharacterized protein</fullName>
    </submittedName>
</protein>